<comment type="caution">
    <text evidence="2">The sequence shown here is derived from an EMBL/GenBank/DDBJ whole genome shotgun (WGS) entry which is preliminary data.</text>
</comment>
<dbReference type="Proteomes" id="UP000681722">
    <property type="component" value="Unassembled WGS sequence"/>
</dbReference>
<name>A0A815UFQ8_9BILA</name>
<evidence type="ECO:0000313" key="2">
    <source>
        <dbReference type="EMBL" id="CAF1518434.1"/>
    </source>
</evidence>
<dbReference type="EMBL" id="CAJNOQ010023668">
    <property type="protein sequence ID" value="CAF1518434.1"/>
    <property type="molecule type" value="Genomic_DNA"/>
</dbReference>
<reference evidence="2" key="1">
    <citation type="submission" date="2021-02" db="EMBL/GenBank/DDBJ databases">
        <authorList>
            <person name="Nowell W R."/>
        </authorList>
    </citation>
    <scope>NUCLEOTIDE SEQUENCE</scope>
</reference>
<evidence type="ECO:0000259" key="1">
    <source>
        <dbReference type="PROSITE" id="PS50918"/>
    </source>
</evidence>
<dbReference type="AlphaFoldDB" id="A0A815UFQ8"/>
<evidence type="ECO:0000313" key="4">
    <source>
        <dbReference type="Proteomes" id="UP000663829"/>
    </source>
</evidence>
<feature type="domain" description="WWE" evidence="1">
    <location>
        <begin position="1"/>
        <end position="84"/>
    </location>
</feature>
<gene>
    <name evidence="2" type="ORF">GPM918_LOCUS37440</name>
    <name evidence="3" type="ORF">SRO942_LOCUS38205</name>
</gene>
<dbReference type="Gene3D" id="3.30.720.50">
    <property type="match status" value="1"/>
</dbReference>
<dbReference type="Proteomes" id="UP000663829">
    <property type="component" value="Unassembled WGS sequence"/>
</dbReference>
<protein>
    <recommendedName>
        <fullName evidence="1">WWE domain-containing protein</fullName>
    </recommendedName>
</protein>
<accession>A0A815UFQ8</accession>
<evidence type="ECO:0000313" key="3">
    <source>
        <dbReference type="EMBL" id="CAF4378111.1"/>
    </source>
</evidence>
<dbReference type="Pfam" id="PF02825">
    <property type="entry name" value="WWE"/>
    <property type="match status" value="1"/>
</dbReference>
<organism evidence="2 4">
    <name type="scientific">Didymodactylos carnosus</name>
    <dbReference type="NCBI Taxonomy" id="1234261"/>
    <lineage>
        <taxon>Eukaryota</taxon>
        <taxon>Metazoa</taxon>
        <taxon>Spiralia</taxon>
        <taxon>Gnathifera</taxon>
        <taxon>Rotifera</taxon>
        <taxon>Eurotatoria</taxon>
        <taxon>Bdelloidea</taxon>
        <taxon>Philodinida</taxon>
        <taxon>Philodinidae</taxon>
        <taxon>Didymodactylos</taxon>
    </lineage>
</organism>
<dbReference type="OrthoDB" id="10043416at2759"/>
<dbReference type="InterPro" id="IPR037197">
    <property type="entry name" value="WWE_dom_sf"/>
</dbReference>
<keyword evidence="4" id="KW-1185">Reference proteome</keyword>
<sequence>MADQISGITNDLTCVEWMWQSNPYPFIQHQEPEWSYYSDVENLIIEEAFLANKPQAMLDDYYIDLKHNIQVSNKDNTKQRPVQRVMGKRVNKASRGERFMPDPIAPKRPFGSEYGWVSPFILETRKHLKLKEQQLPSKDETTIPMIVERAALGIIEEGKKLGKQRKAEYMAKKLMDVKEKGVKEVWKCCAHLYSLNEFLFKKLNEIMRMIGSQEHEDVRRSKIDTLGPFYLRLWDDLFNIKPNITKQLLYRG</sequence>
<proteinExistence type="predicted"/>
<dbReference type="EMBL" id="CAJOBC010089215">
    <property type="protein sequence ID" value="CAF4378111.1"/>
    <property type="molecule type" value="Genomic_DNA"/>
</dbReference>
<dbReference type="SUPFAM" id="SSF117839">
    <property type="entry name" value="WWE domain"/>
    <property type="match status" value="1"/>
</dbReference>
<dbReference type="InterPro" id="IPR004170">
    <property type="entry name" value="WWE_dom"/>
</dbReference>
<dbReference type="PROSITE" id="PS50918">
    <property type="entry name" value="WWE"/>
    <property type="match status" value="1"/>
</dbReference>